<comment type="caution">
    <text evidence="2">The sequence shown here is derived from an EMBL/GenBank/DDBJ whole genome shotgun (WGS) entry which is preliminary data.</text>
</comment>
<evidence type="ECO:0000313" key="3">
    <source>
        <dbReference type="Proteomes" id="UP001383192"/>
    </source>
</evidence>
<reference evidence="2 3" key="1">
    <citation type="submission" date="2024-01" db="EMBL/GenBank/DDBJ databases">
        <title>A draft genome for a cacao thread blight-causing isolate of Paramarasmius palmivorus.</title>
        <authorList>
            <person name="Baruah I.K."/>
            <person name="Bukari Y."/>
            <person name="Amoako-Attah I."/>
            <person name="Meinhardt L.W."/>
            <person name="Bailey B.A."/>
            <person name="Cohen S.P."/>
        </authorList>
    </citation>
    <scope>NUCLEOTIDE SEQUENCE [LARGE SCALE GENOMIC DNA]</scope>
    <source>
        <strain evidence="2 3">GH-12</strain>
    </source>
</reference>
<evidence type="ECO:0000256" key="1">
    <source>
        <dbReference type="SAM" id="MobiDB-lite"/>
    </source>
</evidence>
<feature type="compositionally biased region" description="Basic and acidic residues" evidence="1">
    <location>
        <begin position="95"/>
        <end position="106"/>
    </location>
</feature>
<dbReference type="EMBL" id="JAYKXP010000026">
    <property type="protein sequence ID" value="KAK7044072.1"/>
    <property type="molecule type" value="Genomic_DNA"/>
</dbReference>
<gene>
    <name evidence="2" type="ORF">VNI00_007788</name>
</gene>
<feature type="compositionally biased region" description="Polar residues" evidence="1">
    <location>
        <begin position="60"/>
        <end position="71"/>
    </location>
</feature>
<dbReference type="AlphaFoldDB" id="A0AAW0CYF1"/>
<feature type="compositionally biased region" description="Low complexity" evidence="1">
    <location>
        <begin position="80"/>
        <end position="91"/>
    </location>
</feature>
<protein>
    <submittedName>
        <fullName evidence="2">Uncharacterized protein</fullName>
    </submittedName>
</protein>
<feature type="compositionally biased region" description="Low complexity" evidence="1">
    <location>
        <begin position="31"/>
        <end position="46"/>
    </location>
</feature>
<accession>A0AAW0CYF1</accession>
<name>A0AAW0CYF1_9AGAR</name>
<proteinExistence type="predicted"/>
<evidence type="ECO:0000313" key="2">
    <source>
        <dbReference type="EMBL" id="KAK7044072.1"/>
    </source>
</evidence>
<sequence length="464" mass="50078">MSSQTRTISVQAYYAVPFHAPSSHIILRSQEPSSAPPASKAESVKAGVSPSIKRRPSLASLRTFSSKTSATIAKVENGIPSVSGPLPSPVLRTSQPEDNKSDEGHSDSSASTDAEVHPKKKKWVFALTKVESESTTPPNSPPPEACSTTQSTDNKSDEDHSDASTGAEGEAQRKKKKWVLFAKNLKKEKSADGGENGYEFVSIPSIPANGDYPPPNSESASLTASQPRAPKLSSRFKSPNVLKKPPPLDTEALKRPDTHSQQPDLTPAEMSKIDASFSLDSAPLSGNKVALGPKTPRTPGGTAIPSHLFAPGHLVDREFFLEQIRRKGAGLDGDGATWKKRPLSFVPELAESDDGKDEVSWLRNVSSAVAVEIDDERLAFDGVARDLDSEMGELVPHCPEEAYVFCTVDAEWNSHSGEGATFYLHEVFDVARNTDPSMVKPIDEMSDEELDAYDELIRNMGLAM</sequence>
<organism evidence="2 3">
    <name type="scientific">Paramarasmius palmivorus</name>
    <dbReference type="NCBI Taxonomy" id="297713"/>
    <lineage>
        <taxon>Eukaryota</taxon>
        <taxon>Fungi</taxon>
        <taxon>Dikarya</taxon>
        <taxon>Basidiomycota</taxon>
        <taxon>Agaricomycotina</taxon>
        <taxon>Agaricomycetes</taxon>
        <taxon>Agaricomycetidae</taxon>
        <taxon>Agaricales</taxon>
        <taxon>Marasmiineae</taxon>
        <taxon>Marasmiaceae</taxon>
        <taxon>Paramarasmius</taxon>
    </lineage>
</organism>
<dbReference type="Proteomes" id="UP001383192">
    <property type="component" value="Unassembled WGS sequence"/>
</dbReference>
<keyword evidence="3" id="KW-1185">Reference proteome</keyword>
<feature type="region of interest" description="Disordered" evidence="1">
    <location>
        <begin position="29"/>
        <end position="268"/>
    </location>
</feature>
<feature type="compositionally biased region" description="Polar residues" evidence="1">
    <location>
        <begin position="217"/>
        <end position="226"/>
    </location>
</feature>